<dbReference type="RefSeq" id="WP_225554117.1">
    <property type="nucleotide sequence ID" value="NZ_JADEYP010000023.1"/>
</dbReference>
<proteinExistence type="predicted"/>
<protein>
    <submittedName>
        <fullName evidence="2">DUF5008 domain-containing protein</fullName>
    </submittedName>
</protein>
<dbReference type="InterPro" id="IPR013431">
    <property type="entry name" value="Delta_60_rpt"/>
</dbReference>
<dbReference type="Pfam" id="PF17164">
    <property type="entry name" value="DUF5122"/>
    <property type="match status" value="2"/>
</dbReference>
<dbReference type="EMBL" id="JADEYP010000023">
    <property type="protein sequence ID" value="MCA5005911.1"/>
    <property type="molecule type" value="Genomic_DNA"/>
</dbReference>
<dbReference type="Gene3D" id="2.80.10.50">
    <property type="match status" value="2"/>
</dbReference>
<comment type="caution">
    <text evidence="2">The sequence shown here is derived from an EMBL/GenBank/DDBJ whole genome shotgun (WGS) entry which is preliminary data.</text>
</comment>
<dbReference type="InterPro" id="IPR032175">
    <property type="entry name" value="DUF5008"/>
</dbReference>
<evidence type="ECO:0000259" key="1">
    <source>
        <dbReference type="Pfam" id="PF16400"/>
    </source>
</evidence>
<reference evidence="2" key="1">
    <citation type="submission" date="2020-10" db="EMBL/GenBank/DDBJ databases">
        <authorList>
            <person name="Lu T."/>
            <person name="Wang Q."/>
            <person name="Han X."/>
        </authorList>
    </citation>
    <scope>NUCLEOTIDE SEQUENCE</scope>
    <source>
        <strain evidence="2">WQ 366</strain>
    </source>
</reference>
<feature type="domain" description="DUF5008" evidence="1">
    <location>
        <begin position="18"/>
        <end position="118"/>
    </location>
</feature>
<evidence type="ECO:0000313" key="2">
    <source>
        <dbReference type="EMBL" id="MCA5005911.1"/>
    </source>
</evidence>
<gene>
    <name evidence="2" type="ORF">IPZ78_12195</name>
</gene>
<dbReference type="Pfam" id="PF16400">
    <property type="entry name" value="DUF5008"/>
    <property type="match status" value="1"/>
</dbReference>
<organism evidence="2 3">
    <name type="scientific">Sphingobacterium bovistauri</name>
    <dbReference type="NCBI Taxonomy" id="2781959"/>
    <lineage>
        <taxon>Bacteria</taxon>
        <taxon>Pseudomonadati</taxon>
        <taxon>Bacteroidota</taxon>
        <taxon>Sphingobacteriia</taxon>
        <taxon>Sphingobacteriales</taxon>
        <taxon>Sphingobacteriaceae</taxon>
        <taxon>Sphingobacterium</taxon>
    </lineage>
</organism>
<keyword evidence="3" id="KW-1185">Reference proteome</keyword>
<dbReference type="Proteomes" id="UP001165302">
    <property type="component" value="Unassembled WGS sequence"/>
</dbReference>
<dbReference type="PROSITE" id="PS51257">
    <property type="entry name" value="PROKAR_LIPOPROTEIN"/>
    <property type="match status" value="1"/>
</dbReference>
<sequence length="527" mass="57256">MRYKLFKIYSILLGLILLVSCGKDREVGINPYDGGESPLGIKFLNINRKIDAVRPLKDVLQLQVKGLLGQKEDISAFINEQKAEIIAFTDTTLDIRVPEFVSSGIVKILVGNQVFYGPRVPIEGKVKVDTDFSTGEGFNGPINQLLQVGGNYFVVGGFSNYKTESIADKVFRNGIHAINNTGNTIDSKFGRGTQGSIYSIAQLSDGKFLIGGSFSTFDKKQTNGMTRLQSNGALDTTIVDVLNSDISKPERGKDTVSIFPGNIFGSVYGIYPSTDEKTMLIVGNFNYYGKPNYKVSTYKSQLYTYTEVRNVARLKIDGSLDSTFQIKNTGVNGIISKSVRLSNGKIIIVGGFTKYNGMDVNNFLVLNADGSLDAASTGAGGNGTIYDVSYNAVSKKIALVGKFTMFKGANKKYAVVLNDDFTVDQKFTLGDTEGKIPVSTYAMNNGKIVVCGDIVKYNSINRSGLLILESTGEALQDYNNLSAFVGSINTVVETKSSEGYPALLMGGYFISMDGNRVGSIMRLEIRD</sequence>
<evidence type="ECO:0000313" key="3">
    <source>
        <dbReference type="Proteomes" id="UP001165302"/>
    </source>
</evidence>
<name>A0ABS7Z6U9_9SPHI</name>
<accession>A0ABS7Z6U9</accession>